<dbReference type="Gene3D" id="3.40.50.300">
    <property type="entry name" value="P-loop containing nucleotide triphosphate hydrolases"/>
    <property type="match status" value="1"/>
</dbReference>
<accession>A0A0V0Q9P1</accession>
<keyword evidence="6" id="KW-0067">ATP-binding</keyword>
<evidence type="ECO:0000256" key="3">
    <source>
        <dbReference type="ARBA" id="ARBA00022448"/>
    </source>
</evidence>
<dbReference type="InterPro" id="IPR055190">
    <property type="entry name" value="ATP-synt_VA_C"/>
</dbReference>
<keyword evidence="5" id="KW-0375">Hydrogen ion transport</keyword>
<dbReference type="InterPro" id="IPR036121">
    <property type="entry name" value="ATPase_F1/V1/A1_a/bsu_N_sf"/>
</dbReference>
<evidence type="ECO:0000259" key="11">
    <source>
        <dbReference type="Pfam" id="PF02874"/>
    </source>
</evidence>
<dbReference type="PANTHER" id="PTHR43607:SF1">
    <property type="entry name" value="H(+)-TRANSPORTING TWO-SECTOR ATPASE"/>
    <property type="match status" value="1"/>
</dbReference>
<dbReference type="FunFam" id="2.40.30.20:FF:000009">
    <property type="entry name" value="V-type proton ATPase catalytic subunit A"/>
    <property type="match status" value="1"/>
</dbReference>
<dbReference type="FunFam" id="3.40.50.300:FF:000052">
    <property type="entry name" value="V-type proton ATPase catalytic subunit A"/>
    <property type="match status" value="1"/>
</dbReference>
<dbReference type="InterPro" id="IPR027417">
    <property type="entry name" value="P-loop_NTPase"/>
</dbReference>
<feature type="domain" description="ATPase F1/V1/A1 complex alpha/beta subunit nucleotide-binding" evidence="10">
    <location>
        <begin position="235"/>
        <end position="460"/>
    </location>
</feature>
<keyword evidence="8" id="KW-0406">Ion transport</keyword>
<dbReference type="CDD" id="cd18111">
    <property type="entry name" value="ATP-synt_V_A-type_alpha_C"/>
    <property type="match status" value="1"/>
</dbReference>
<dbReference type="InterPro" id="IPR005725">
    <property type="entry name" value="ATPase_V1-cplx_asu"/>
</dbReference>
<dbReference type="AlphaFoldDB" id="A0A0V0Q9P1"/>
<dbReference type="CDD" id="cd18119">
    <property type="entry name" value="ATP-synt_V_A-type_alpha_N"/>
    <property type="match status" value="1"/>
</dbReference>
<dbReference type="InterPro" id="IPR023366">
    <property type="entry name" value="ATP_synth_asu-like_sf"/>
</dbReference>
<dbReference type="OrthoDB" id="283330at2759"/>
<name>A0A0V0Q9P1_PSEPJ</name>
<dbReference type="CDD" id="cd01134">
    <property type="entry name" value="V_A-ATPase_A"/>
    <property type="match status" value="1"/>
</dbReference>
<dbReference type="NCBIfam" id="NF003220">
    <property type="entry name" value="PRK04192.1"/>
    <property type="match status" value="1"/>
</dbReference>
<keyword evidence="14" id="KW-0378">Hydrolase</keyword>
<gene>
    <name evidence="14" type="ORF">PPERSA_00763</name>
</gene>
<dbReference type="Pfam" id="PF22919">
    <property type="entry name" value="ATP-synt_VA_C"/>
    <property type="match status" value="1"/>
</dbReference>
<dbReference type="NCBIfam" id="TIGR01042">
    <property type="entry name" value="V-ATPase_V1_A"/>
    <property type="match status" value="1"/>
</dbReference>
<evidence type="ECO:0000259" key="13">
    <source>
        <dbReference type="Pfam" id="PF22919"/>
    </source>
</evidence>
<proteinExistence type="inferred from homology"/>
<dbReference type="GO" id="GO:0033180">
    <property type="term" value="C:proton-transporting V-type ATPase, V1 domain"/>
    <property type="evidence" value="ECO:0007669"/>
    <property type="project" value="InterPro"/>
</dbReference>
<comment type="caution">
    <text evidence="14">The sequence shown here is derived from an EMBL/GenBank/DDBJ whole genome shotgun (WGS) entry which is preliminary data.</text>
</comment>
<evidence type="ECO:0000259" key="12">
    <source>
        <dbReference type="Pfam" id="PF16886"/>
    </source>
</evidence>
<evidence type="ECO:0000259" key="10">
    <source>
        <dbReference type="Pfam" id="PF00006"/>
    </source>
</evidence>
<dbReference type="Gene3D" id="2.40.50.100">
    <property type="match status" value="1"/>
</dbReference>
<keyword evidence="4" id="KW-0547">Nucleotide-binding</keyword>
<dbReference type="Pfam" id="PF02874">
    <property type="entry name" value="ATP-synt_ab_N"/>
    <property type="match status" value="1"/>
</dbReference>
<evidence type="ECO:0000256" key="5">
    <source>
        <dbReference type="ARBA" id="ARBA00022781"/>
    </source>
</evidence>
<dbReference type="SUPFAM" id="SSF52540">
    <property type="entry name" value="P-loop containing nucleoside triphosphate hydrolases"/>
    <property type="match status" value="1"/>
</dbReference>
<dbReference type="GO" id="GO:0046034">
    <property type="term" value="P:ATP metabolic process"/>
    <property type="evidence" value="ECO:0007669"/>
    <property type="project" value="InterPro"/>
</dbReference>
<dbReference type="InterPro" id="IPR000194">
    <property type="entry name" value="ATPase_F1/V1/A1_a/bsu_nucl-bd"/>
</dbReference>
<evidence type="ECO:0000256" key="8">
    <source>
        <dbReference type="ARBA" id="ARBA00023065"/>
    </source>
</evidence>
<keyword evidence="7" id="KW-1278">Translocase</keyword>
<comment type="similarity">
    <text evidence="1">Belongs to the ATPase alpha/beta chains family.</text>
</comment>
<evidence type="ECO:0000256" key="9">
    <source>
        <dbReference type="ARBA" id="ARBA00048383"/>
    </source>
</evidence>
<dbReference type="Pfam" id="PF00006">
    <property type="entry name" value="ATP-synt_ab"/>
    <property type="match status" value="1"/>
</dbReference>
<dbReference type="Pfam" id="PF16886">
    <property type="entry name" value="ATP-synt_ab_Xtn"/>
    <property type="match status" value="1"/>
</dbReference>
<dbReference type="OMA" id="RIVKTFW"/>
<feature type="domain" description="ATPsynthase alpha/beta subunit barrel-sandwich" evidence="12">
    <location>
        <begin position="126"/>
        <end position="217"/>
    </location>
</feature>
<dbReference type="InterPro" id="IPR020003">
    <property type="entry name" value="ATPase_a/bsu_AS"/>
</dbReference>
<dbReference type="HAMAP" id="MF_00309">
    <property type="entry name" value="ATP_synth_A_arch"/>
    <property type="match status" value="1"/>
</dbReference>
<dbReference type="FunFam" id="2.40.50.100:FF:000008">
    <property type="entry name" value="V-type proton ATPase catalytic subunit A"/>
    <property type="match status" value="1"/>
</dbReference>
<dbReference type="GO" id="GO:0016887">
    <property type="term" value="F:ATP hydrolysis activity"/>
    <property type="evidence" value="ECO:0007669"/>
    <property type="project" value="InterPro"/>
</dbReference>
<dbReference type="InterPro" id="IPR022878">
    <property type="entry name" value="V-ATPase_asu"/>
</dbReference>
<organism evidence="14 15">
    <name type="scientific">Pseudocohnilembus persalinus</name>
    <name type="common">Ciliate</name>
    <dbReference type="NCBI Taxonomy" id="266149"/>
    <lineage>
        <taxon>Eukaryota</taxon>
        <taxon>Sar</taxon>
        <taxon>Alveolata</taxon>
        <taxon>Ciliophora</taxon>
        <taxon>Intramacronucleata</taxon>
        <taxon>Oligohymenophorea</taxon>
        <taxon>Scuticociliatia</taxon>
        <taxon>Philasterida</taxon>
        <taxon>Pseudocohnilembidae</taxon>
        <taxon>Pseudocohnilembus</taxon>
    </lineage>
</organism>
<dbReference type="FunFam" id="1.10.1140.10:FF:000002">
    <property type="entry name" value="V-type proton ATPase catalytic subunit A"/>
    <property type="match status" value="1"/>
</dbReference>
<keyword evidence="15" id="KW-1185">Reference proteome</keyword>
<dbReference type="InterPro" id="IPR004100">
    <property type="entry name" value="ATPase_F1/V1/A1_a/bsu_N"/>
</dbReference>
<dbReference type="SUPFAM" id="SSF47917">
    <property type="entry name" value="C-terminal domain of alpha and beta subunits of F1 ATP synthase"/>
    <property type="match status" value="1"/>
</dbReference>
<keyword evidence="3" id="KW-0813">Transport</keyword>
<evidence type="ECO:0000256" key="4">
    <source>
        <dbReference type="ARBA" id="ARBA00022741"/>
    </source>
</evidence>
<dbReference type="SUPFAM" id="SSF50615">
    <property type="entry name" value="N-terminal domain of alpha and beta subunits of F1 ATP synthase"/>
    <property type="match status" value="1"/>
</dbReference>
<feature type="domain" description="ATPase F1/V1/A1 complex alpha/beta subunit N-terminal" evidence="11">
    <location>
        <begin position="23"/>
        <end position="84"/>
    </location>
</feature>
<evidence type="ECO:0000313" key="14">
    <source>
        <dbReference type="EMBL" id="KRW98936.1"/>
    </source>
</evidence>
<comment type="catalytic activity">
    <reaction evidence="9">
        <text>ATP + H2O + 4 H(+)(in) = ADP + phosphate + 5 H(+)(out)</text>
        <dbReference type="Rhea" id="RHEA:57720"/>
        <dbReference type="ChEBI" id="CHEBI:15377"/>
        <dbReference type="ChEBI" id="CHEBI:15378"/>
        <dbReference type="ChEBI" id="CHEBI:30616"/>
        <dbReference type="ChEBI" id="CHEBI:43474"/>
        <dbReference type="ChEBI" id="CHEBI:456216"/>
        <dbReference type="EC" id="7.1.2.2"/>
    </reaction>
</comment>
<dbReference type="Proteomes" id="UP000054937">
    <property type="component" value="Unassembled WGS sequence"/>
</dbReference>
<dbReference type="GO" id="GO:0005524">
    <property type="term" value="F:ATP binding"/>
    <property type="evidence" value="ECO:0007669"/>
    <property type="project" value="UniProtKB-KW"/>
</dbReference>
<dbReference type="EC" id="7.1.2.2" evidence="2"/>
<evidence type="ECO:0000256" key="2">
    <source>
        <dbReference type="ARBA" id="ARBA00012473"/>
    </source>
</evidence>
<dbReference type="InParanoid" id="A0A0V0Q9P1"/>
<dbReference type="PROSITE" id="PS00152">
    <property type="entry name" value="ATPASE_ALPHA_BETA"/>
    <property type="match status" value="1"/>
</dbReference>
<protein>
    <recommendedName>
        <fullName evidence="2">H(+)-transporting two-sector ATPase</fullName>
        <ecNumber evidence="2">7.1.2.2</ecNumber>
    </recommendedName>
</protein>
<dbReference type="Gene3D" id="1.10.1140.10">
    <property type="entry name" value="Bovine Mitochondrial F1-atpase, Atp Synthase Beta Chain, Chain D, domain 3"/>
    <property type="match status" value="1"/>
</dbReference>
<evidence type="ECO:0000256" key="7">
    <source>
        <dbReference type="ARBA" id="ARBA00022967"/>
    </source>
</evidence>
<dbReference type="InterPro" id="IPR031686">
    <property type="entry name" value="ATP-synth_a_Xtn"/>
</dbReference>
<evidence type="ECO:0000256" key="6">
    <source>
        <dbReference type="ARBA" id="ARBA00022840"/>
    </source>
</evidence>
<dbReference type="EMBL" id="LDAU01000224">
    <property type="protein sequence ID" value="KRW98936.1"/>
    <property type="molecule type" value="Genomic_DNA"/>
</dbReference>
<evidence type="ECO:0000256" key="1">
    <source>
        <dbReference type="ARBA" id="ARBA00008936"/>
    </source>
</evidence>
<sequence>MADKNKRSIQDELADKESSYGKVFKVAGPLVIAENMVGAKMYELVKVGWEKLVGEVIKLDGDNASIQCYEDTAGITVGDPVMRTKSPLSVQLAPGILSEIFDGIQRPLEVIAKLSDSIYVPRGIDIPPLNETKKWDFVPSADVKVGKLLGPGDIYGSVRENALFHEHRIMVQPKARGRVTYIAPQGQYTINETVLTLEDEVTQKKTDYSMAHWWPVRQPRPIVEKLSGDTPLLTGQRVLDALFPSVLGGTCAIPGAFGCGKTCISQALSKYSNSEAIIYVGCGERGNEMAEVLSEFPELTTMINGKEESIMQRTCLVANTSNMPVAAREASIYTGITLAEYYRDMGYNISMMADSTSRWAEALREISGRLAEMPADGGYPAYLSSKLAQFYERAGKVSCLGSPDREGSITIVGAVSPPGGDFTDPVTCATLAIVQVFWGLDKKLAQRKHFPSLNWNISSSNYEKQLNPYFNGFDPRFSHLRQTFKEILQEESELNQIVQLVGKDSLSEDQKLNLEVARVIREDFLQQNAFSDYDYMCPLYKTVGMMRCFVHFYDEAKKAIQESPAEAKITWQLIASGATKANFRKLSDLKFENPKQSRQELEAKFTQLCNDITADFKKLLN</sequence>
<dbReference type="PANTHER" id="PTHR43607">
    <property type="entry name" value="V-TYPE PROTON ATPASE CATALYTIC SUBUNIT A"/>
    <property type="match status" value="1"/>
</dbReference>
<dbReference type="Gene3D" id="2.40.30.20">
    <property type="match status" value="1"/>
</dbReference>
<dbReference type="InterPro" id="IPR024034">
    <property type="entry name" value="ATPase_F1/V1_b/a_C"/>
</dbReference>
<dbReference type="GO" id="GO:0046961">
    <property type="term" value="F:proton-transporting ATPase activity, rotational mechanism"/>
    <property type="evidence" value="ECO:0007669"/>
    <property type="project" value="InterPro"/>
</dbReference>
<feature type="domain" description="ATP synthase A/B type C-terminal" evidence="13">
    <location>
        <begin position="471"/>
        <end position="566"/>
    </location>
</feature>
<dbReference type="FunCoup" id="A0A0V0Q9P1">
    <property type="interactions" value="238"/>
</dbReference>
<reference evidence="14 15" key="1">
    <citation type="journal article" date="2015" name="Sci. Rep.">
        <title>Genome of the facultative scuticociliatosis pathogen Pseudocohnilembus persalinus provides insight into its virulence through horizontal gene transfer.</title>
        <authorList>
            <person name="Xiong J."/>
            <person name="Wang G."/>
            <person name="Cheng J."/>
            <person name="Tian M."/>
            <person name="Pan X."/>
            <person name="Warren A."/>
            <person name="Jiang C."/>
            <person name="Yuan D."/>
            <person name="Miao W."/>
        </authorList>
    </citation>
    <scope>NUCLEOTIDE SEQUENCE [LARGE SCALE GENOMIC DNA]</scope>
    <source>
        <strain evidence="14">36N120E</strain>
    </source>
</reference>
<evidence type="ECO:0000313" key="15">
    <source>
        <dbReference type="Proteomes" id="UP000054937"/>
    </source>
</evidence>